<gene>
    <name evidence="2" type="ORF">H312_03320</name>
</gene>
<organism evidence="2 3">
    <name type="scientific">Anncaliia algerae PRA339</name>
    <dbReference type="NCBI Taxonomy" id="1288291"/>
    <lineage>
        <taxon>Eukaryota</taxon>
        <taxon>Fungi</taxon>
        <taxon>Fungi incertae sedis</taxon>
        <taxon>Microsporidia</taxon>
        <taxon>Tubulinosematoidea</taxon>
        <taxon>Tubulinosematidae</taxon>
        <taxon>Anncaliia</taxon>
    </lineage>
</organism>
<dbReference type="OrthoDB" id="2195552at2759"/>
<dbReference type="PANTHER" id="PTHR47163">
    <property type="entry name" value="DDE_TNP_IS1595 DOMAIN-CONTAINING PROTEIN"/>
    <property type="match status" value="1"/>
</dbReference>
<reference evidence="3" key="1">
    <citation type="submission" date="2013-02" db="EMBL/GenBank/DDBJ databases">
        <authorList>
            <consortium name="The Broad Institute Genome Sequencing Platform"/>
            <person name="Cuomo C."/>
            <person name="Becnel J."/>
            <person name="Sanscrainte N."/>
            <person name="Walker B."/>
            <person name="Young S.K."/>
            <person name="Zeng Q."/>
            <person name="Gargeya S."/>
            <person name="Fitzgerald M."/>
            <person name="Haas B."/>
            <person name="Abouelleil A."/>
            <person name="Alvarado L."/>
            <person name="Arachchi H.M."/>
            <person name="Berlin A.M."/>
            <person name="Chapman S.B."/>
            <person name="Dewar J."/>
            <person name="Goldberg J."/>
            <person name="Griggs A."/>
            <person name="Gujja S."/>
            <person name="Hansen M."/>
            <person name="Howarth C."/>
            <person name="Imamovic A."/>
            <person name="Larimer J."/>
            <person name="McCowan C."/>
            <person name="Murphy C."/>
            <person name="Neiman D."/>
            <person name="Pearson M."/>
            <person name="Priest M."/>
            <person name="Roberts A."/>
            <person name="Saif S."/>
            <person name="Shea T."/>
            <person name="Sisk P."/>
            <person name="Sykes S."/>
            <person name="Wortman J."/>
            <person name="Nusbaum C."/>
            <person name="Birren B."/>
        </authorList>
    </citation>
    <scope>NUCLEOTIDE SEQUENCE [LARGE SCALE GENOMIC DNA]</scope>
    <source>
        <strain evidence="3">PRA339</strain>
    </source>
</reference>
<keyword evidence="3" id="KW-1185">Reference proteome</keyword>
<dbReference type="PANTHER" id="PTHR47163:SF2">
    <property type="entry name" value="SI:DKEY-17M8.2"/>
    <property type="match status" value="1"/>
</dbReference>
<dbReference type="EMBL" id="KK365306">
    <property type="protein sequence ID" value="KCZ79292.1"/>
    <property type="molecule type" value="Genomic_DNA"/>
</dbReference>
<evidence type="ECO:0000313" key="2">
    <source>
        <dbReference type="EMBL" id="KCZ79292.1"/>
    </source>
</evidence>
<dbReference type="VEuPathDB" id="MicrosporidiaDB:H312_03320"/>
<dbReference type="STRING" id="1288291.A0A059EWP0"/>
<protein>
    <recommendedName>
        <fullName evidence="1">ISXO2-like transposase domain-containing protein</fullName>
    </recommendedName>
</protein>
<dbReference type="Proteomes" id="UP000030655">
    <property type="component" value="Unassembled WGS sequence"/>
</dbReference>
<feature type="domain" description="ISXO2-like transposase" evidence="1">
    <location>
        <begin position="136"/>
        <end position="268"/>
    </location>
</feature>
<dbReference type="SMART" id="SM01126">
    <property type="entry name" value="DDE_Tnp_IS1595"/>
    <property type="match status" value="1"/>
</dbReference>
<sequence>MLFSPSKFEEFLIKNDGKTILHYLMELNLIKREFICLKCCVATKLVKYTRNIDKFAWRCLTKDCGDYKKYFSVRYNSFFIKFKLSLANILRVVIKYACRQQLCSIKKSVDISGKTVENILTKLVHAIPKVDFSSNKLGGPGFVVQIDETMLNYKAKSHRGRSQTNKSDALCIDETKEKITRVFARCINDKKSETIIPLICSQVTPGSVIWTDEHRSYSSLNNIGFLHDSVCHKYEFVHKTNGVHTQFVESFHNQLKLEIKKEKEFKQTKEIFF</sequence>
<evidence type="ECO:0000313" key="3">
    <source>
        <dbReference type="Proteomes" id="UP000030655"/>
    </source>
</evidence>
<dbReference type="Pfam" id="PF12762">
    <property type="entry name" value="DDE_Tnp_IS1595"/>
    <property type="match status" value="1"/>
</dbReference>
<dbReference type="InterPro" id="IPR053164">
    <property type="entry name" value="IS1016-like_transposase"/>
</dbReference>
<dbReference type="NCBIfam" id="NF033547">
    <property type="entry name" value="transpos_IS1595"/>
    <property type="match status" value="1"/>
</dbReference>
<name>A0A059EWP0_9MICR</name>
<dbReference type="AlphaFoldDB" id="A0A059EWP0"/>
<accession>A0A059EWP0</accession>
<proteinExistence type="predicted"/>
<evidence type="ECO:0000259" key="1">
    <source>
        <dbReference type="SMART" id="SM01126"/>
    </source>
</evidence>
<reference evidence="2 3" key="2">
    <citation type="submission" date="2014-03" db="EMBL/GenBank/DDBJ databases">
        <title>The Genome Sequence of Anncaliia algerae insect isolate PRA339.</title>
        <authorList>
            <consortium name="The Broad Institute Genome Sequencing Platform"/>
            <consortium name="The Broad Institute Genome Sequencing Center for Infectious Disease"/>
            <person name="Cuomo C."/>
            <person name="Becnel J."/>
            <person name="Sanscrainte N."/>
            <person name="Walker B."/>
            <person name="Young S.K."/>
            <person name="Zeng Q."/>
            <person name="Gargeya S."/>
            <person name="Fitzgerald M."/>
            <person name="Haas B."/>
            <person name="Abouelleil A."/>
            <person name="Alvarado L."/>
            <person name="Arachchi H.M."/>
            <person name="Berlin A.M."/>
            <person name="Chapman S.B."/>
            <person name="Dewar J."/>
            <person name="Goldberg J."/>
            <person name="Griggs A."/>
            <person name="Gujja S."/>
            <person name="Hansen M."/>
            <person name="Howarth C."/>
            <person name="Imamovic A."/>
            <person name="Larimer J."/>
            <person name="McCowan C."/>
            <person name="Murphy C."/>
            <person name="Neiman D."/>
            <person name="Pearson M."/>
            <person name="Priest M."/>
            <person name="Roberts A."/>
            <person name="Saif S."/>
            <person name="Shea T."/>
            <person name="Sisk P."/>
            <person name="Sykes S."/>
            <person name="Wortman J."/>
            <person name="Nusbaum C."/>
            <person name="Birren B."/>
        </authorList>
    </citation>
    <scope>NUCLEOTIDE SEQUENCE [LARGE SCALE GENOMIC DNA]</scope>
    <source>
        <strain evidence="2 3">PRA339</strain>
    </source>
</reference>
<dbReference type="InterPro" id="IPR024445">
    <property type="entry name" value="Tnp_ISXO2-like"/>
</dbReference>
<dbReference type="HOGENOM" id="CLU_044348_0_0_1"/>